<evidence type="ECO:0000313" key="2">
    <source>
        <dbReference type="EMBL" id="KDR72621.1"/>
    </source>
</evidence>
<keyword evidence="1" id="KW-0472">Membrane</keyword>
<evidence type="ECO:0000256" key="1">
    <source>
        <dbReference type="SAM" id="Phobius"/>
    </source>
</evidence>
<gene>
    <name evidence="2" type="ORF">GALMADRAFT_757047</name>
</gene>
<keyword evidence="1" id="KW-0812">Transmembrane</keyword>
<accession>A0A067SNY5</accession>
<reference evidence="3" key="1">
    <citation type="journal article" date="2014" name="Proc. Natl. Acad. Sci. U.S.A.">
        <title>Extensive sampling of basidiomycete genomes demonstrates inadequacy of the white-rot/brown-rot paradigm for wood decay fungi.</title>
        <authorList>
            <person name="Riley R."/>
            <person name="Salamov A.A."/>
            <person name="Brown D.W."/>
            <person name="Nagy L.G."/>
            <person name="Floudas D."/>
            <person name="Held B.W."/>
            <person name="Levasseur A."/>
            <person name="Lombard V."/>
            <person name="Morin E."/>
            <person name="Otillar R."/>
            <person name="Lindquist E.A."/>
            <person name="Sun H."/>
            <person name="LaButti K.M."/>
            <person name="Schmutz J."/>
            <person name="Jabbour D."/>
            <person name="Luo H."/>
            <person name="Baker S.E."/>
            <person name="Pisabarro A.G."/>
            <person name="Walton J.D."/>
            <person name="Blanchette R.A."/>
            <person name="Henrissat B."/>
            <person name="Martin F."/>
            <person name="Cullen D."/>
            <person name="Hibbett D.S."/>
            <person name="Grigoriev I.V."/>
        </authorList>
    </citation>
    <scope>NUCLEOTIDE SEQUENCE [LARGE SCALE GENOMIC DNA]</scope>
    <source>
        <strain evidence="3">CBS 339.88</strain>
    </source>
</reference>
<feature type="transmembrane region" description="Helical" evidence="1">
    <location>
        <begin position="31"/>
        <end position="53"/>
    </location>
</feature>
<keyword evidence="3" id="KW-1185">Reference proteome</keyword>
<protein>
    <submittedName>
        <fullName evidence="2">Uncharacterized protein</fullName>
    </submittedName>
</protein>
<dbReference type="AlphaFoldDB" id="A0A067SNY5"/>
<evidence type="ECO:0000313" key="3">
    <source>
        <dbReference type="Proteomes" id="UP000027222"/>
    </source>
</evidence>
<organism evidence="2 3">
    <name type="scientific">Galerina marginata (strain CBS 339.88)</name>
    <dbReference type="NCBI Taxonomy" id="685588"/>
    <lineage>
        <taxon>Eukaryota</taxon>
        <taxon>Fungi</taxon>
        <taxon>Dikarya</taxon>
        <taxon>Basidiomycota</taxon>
        <taxon>Agaricomycotina</taxon>
        <taxon>Agaricomycetes</taxon>
        <taxon>Agaricomycetidae</taxon>
        <taxon>Agaricales</taxon>
        <taxon>Agaricineae</taxon>
        <taxon>Strophariaceae</taxon>
        <taxon>Galerina</taxon>
    </lineage>
</organism>
<name>A0A067SNY5_GALM3</name>
<dbReference type="EMBL" id="KL142388">
    <property type="protein sequence ID" value="KDR72621.1"/>
    <property type="molecule type" value="Genomic_DNA"/>
</dbReference>
<dbReference type="Proteomes" id="UP000027222">
    <property type="component" value="Unassembled WGS sequence"/>
</dbReference>
<dbReference type="HOGENOM" id="CLU_2831367_0_0_1"/>
<proteinExistence type="predicted"/>
<keyword evidence="1" id="KW-1133">Transmembrane helix</keyword>
<sequence length="66" mass="7394">MAMVMTPWGQSLTPPPTLSGRAMVKKPQPEVIASALIVLTLGLMCAMVVVMTWRRYMVYPRQTIED</sequence>